<accession>A0A517Z909</accession>
<keyword evidence="6" id="KW-1185">Reference proteome</keyword>
<evidence type="ECO:0000256" key="3">
    <source>
        <dbReference type="ARBA" id="ARBA00022777"/>
    </source>
</evidence>
<sequence length="303" mass="32640">MSEAAPIVIGLGELLWDVFPDRRLPGGAPANVAFQAGQLGCRGVVASRVGTDDLGDELCSYLDEKGLDSSYVQRDPEHPTGRVTVELSDDGQPDFTIHEHVAWDFLAFEEPLQQVAGEASAVCFGTLAQRSPIARQTIHSVLAATPQNCLRVYDVNLRQQFYDRSWVEPSLEKASVVKLNHDEVGILAGQLELPTDPIGFAGAVQDKFAIDWVCITRGADGCLIATNDETVDVPGRPIEVVDTVGAGDAFTAALITTRLEGWPLRPAAEFANRVGGLVASRSGAMPTLTEELAELRTEFGRQL</sequence>
<dbReference type="InterPro" id="IPR011611">
    <property type="entry name" value="PfkB_dom"/>
</dbReference>
<organism evidence="5 6">
    <name type="scientific">Maioricimonas rarisocia</name>
    <dbReference type="NCBI Taxonomy" id="2528026"/>
    <lineage>
        <taxon>Bacteria</taxon>
        <taxon>Pseudomonadati</taxon>
        <taxon>Planctomycetota</taxon>
        <taxon>Planctomycetia</taxon>
        <taxon>Planctomycetales</taxon>
        <taxon>Planctomycetaceae</taxon>
        <taxon>Maioricimonas</taxon>
    </lineage>
</organism>
<dbReference type="SUPFAM" id="SSF53613">
    <property type="entry name" value="Ribokinase-like"/>
    <property type="match status" value="1"/>
</dbReference>
<feature type="domain" description="Carbohydrate kinase PfkB" evidence="4">
    <location>
        <begin position="24"/>
        <end position="287"/>
    </location>
</feature>
<keyword evidence="2 5" id="KW-0808">Transferase</keyword>
<evidence type="ECO:0000256" key="1">
    <source>
        <dbReference type="ARBA" id="ARBA00010688"/>
    </source>
</evidence>
<reference evidence="5 6" key="1">
    <citation type="submission" date="2019-02" db="EMBL/GenBank/DDBJ databases">
        <title>Deep-cultivation of Planctomycetes and their phenomic and genomic characterization uncovers novel biology.</title>
        <authorList>
            <person name="Wiegand S."/>
            <person name="Jogler M."/>
            <person name="Boedeker C."/>
            <person name="Pinto D."/>
            <person name="Vollmers J."/>
            <person name="Rivas-Marin E."/>
            <person name="Kohn T."/>
            <person name="Peeters S.H."/>
            <person name="Heuer A."/>
            <person name="Rast P."/>
            <person name="Oberbeckmann S."/>
            <person name="Bunk B."/>
            <person name="Jeske O."/>
            <person name="Meyerdierks A."/>
            <person name="Storesund J.E."/>
            <person name="Kallscheuer N."/>
            <person name="Luecker S."/>
            <person name="Lage O.M."/>
            <person name="Pohl T."/>
            <person name="Merkel B.J."/>
            <person name="Hornburger P."/>
            <person name="Mueller R.-W."/>
            <person name="Bruemmer F."/>
            <person name="Labrenz M."/>
            <person name="Spormann A.M."/>
            <person name="Op den Camp H."/>
            <person name="Overmann J."/>
            <person name="Amann R."/>
            <person name="Jetten M.S.M."/>
            <person name="Mascher T."/>
            <person name="Medema M.H."/>
            <person name="Devos D.P."/>
            <person name="Kaster A.-K."/>
            <person name="Ovreas L."/>
            <person name="Rohde M."/>
            <person name="Galperin M.Y."/>
            <person name="Jogler C."/>
        </authorList>
    </citation>
    <scope>NUCLEOTIDE SEQUENCE [LARGE SCALE GENOMIC DNA]</scope>
    <source>
        <strain evidence="5 6">Mal4</strain>
    </source>
</reference>
<keyword evidence="3 5" id="KW-0418">Kinase</keyword>
<dbReference type="RefSeq" id="WP_145370159.1">
    <property type="nucleotide sequence ID" value="NZ_CP036275.1"/>
</dbReference>
<dbReference type="Proteomes" id="UP000320496">
    <property type="component" value="Chromosome"/>
</dbReference>
<dbReference type="PANTHER" id="PTHR43085:SF57">
    <property type="entry name" value="CARBOHYDRATE KINASE PFKB DOMAIN-CONTAINING PROTEIN"/>
    <property type="match status" value="1"/>
</dbReference>
<dbReference type="AlphaFoldDB" id="A0A517Z909"/>
<name>A0A517Z909_9PLAN</name>
<dbReference type="EC" id="2.7.1.45" evidence="5"/>
<dbReference type="InterPro" id="IPR029056">
    <property type="entry name" value="Ribokinase-like"/>
</dbReference>
<gene>
    <name evidence="5" type="primary">kdgK_2</name>
    <name evidence="5" type="ORF">Mal4_32530</name>
</gene>
<dbReference type="Gene3D" id="3.40.1190.20">
    <property type="match status" value="1"/>
</dbReference>
<dbReference type="InterPro" id="IPR050306">
    <property type="entry name" value="PfkB_Carbo_kinase"/>
</dbReference>
<evidence type="ECO:0000313" key="5">
    <source>
        <dbReference type="EMBL" id="QDU38921.1"/>
    </source>
</evidence>
<dbReference type="CDD" id="cd01167">
    <property type="entry name" value="bac_FRK"/>
    <property type="match status" value="1"/>
</dbReference>
<dbReference type="GO" id="GO:0008673">
    <property type="term" value="F:2-dehydro-3-deoxygluconokinase activity"/>
    <property type="evidence" value="ECO:0007669"/>
    <property type="project" value="UniProtKB-EC"/>
</dbReference>
<comment type="similarity">
    <text evidence="1">Belongs to the carbohydrate kinase PfkB family.</text>
</comment>
<dbReference type="InterPro" id="IPR002173">
    <property type="entry name" value="Carboh/pur_kinase_PfkB_CS"/>
</dbReference>
<evidence type="ECO:0000313" key="6">
    <source>
        <dbReference type="Proteomes" id="UP000320496"/>
    </source>
</evidence>
<dbReference type="OrthoDB" id="9813569at2"/>
<dbReference type="KEGG" id="mri:Mal4_32530"/>
<proteinExistence type="inferred from homology"/>
<dbReference type="PROSITE" id="PS00584">
    <property type="entry name" value="PFKB_KINASES_2"/>
    <property type="match status" value="1"/>
</dbReference>
<evidence type="ECO:0000256" key="2">
    <source>
        <dbReference type="ARBA" id="ARBA00022679"/>
    </source>
</evidence>
<dbReference type="EMBL" id="CP036275">
    <property type="protein sequence ID" value="QDU38921.1"/>
    <property type="molecule type" value="Genomic_DNA"/>
</dbReference>
<dbReference type="PANTHER" id="PTHR43085">
    <property type="entry name" value="HEXOKINASE FAMILY MEMBER"/>
    <property type="match status" value="1"/>
</dbReference>
<evidence type="ECO:0000259" key="4">
    <source>
        <dbReference type="Pfam" id="PF00294"/>
    </source>
</evidence>
<dbReference type="Pfam" id="PF00294">
    <property type="entry name" value="PfkB"/>
    <property type="match status" value="1"/>
</dbReference>
<protein>
    <submittedName>
        <fullName evidence="5">2-dehydro-3-deoxygluconokinase</fullName>
        <ecNumber evidence="5">2.7.1.45</ecNumber>
    </submittedName>
</protein>